<accession>A0ABY3H784</accession>
<evidence type="ECO:0000313" key="2">
    <source>
        <dbReference type="Proteomes" id="UP000321525"/>
    </source>
</evidence>
<feature type="non-terminal residue" evidence="1">
    <location>
        <position position="154"/>
    </location>
</feature>
<proteinExistence type="predicted"/>
<reference evidence="1 2" key="1">
    <citation type="submission" date="2019-08" db="EMBL/GenBank/DDBJ databases">
        <title>Genomes of sea-ice associated Colwellia species.</title>
        <authorList>
            <person name="Bowman J.P."/>
        </authorList>
    </citation>
    <scope>NUCLEOTIDE SEQUENCE [LARGE SCALE GENOMIC DNA]</scope>
    <source>
        <strain evidence="1 2">ACAM 607</strain>
    </source>
</reference>
<dbReference type="Proteomes" id="UP000321525">
    <property type="component" value="Unassembled WGS sequence"/>
</dbReference>
<keyword evidence="2" id="KW-1185">Reference proteome</keyword>
<name>A0ABY3H784_9GAMM</name>
<evidence type="ECO:0000313" key="1">
    <source>
        <dbReference type="EMBL" id="TWX53610.1"/>
    </source>
</evidence>
<protein>
    <submittedName>
        <fullName evidence="1">IS21 family transposase</fullName>
    </submittedName>
</protein>
<comment type="caution">
    <text evidence="1">The sequence shown here is derived from an EMBL/GenBank/DDBJ whole genome shotgun (WGS) entry which is preliminary data.</text>
</comment>
<organism evidence="1 2">
    <name type="scientific">Colwellia hornerae</name>
    <dbReference type="NCBI Taxonomy" id="89402"/>
    <lineage>
        <taxon>Bacteria</taxon>
        <taxon>Pseudomonadati</taxon>
        <taxon>Pseudomonadota</taxon>
        <taxon>Gammaproteobacteria</taxon>
        <taxon>Alteromonadales</taxon>
        <taxon>Colwelliaceae</taxon>
        <taxon>Colwellia</taxon>
    </lineage>
</organism>
<sequence>MSGKPITKQQVNLYMSYRKDHKQVAAAAKSGMSERTARRIESDQHSTTHLPRVYRTRKDPFNGAFEEHLVPLLKADPELQPITLLDQLDTLMPGKFGHNHLRTLQRRVKKWLATEGPEQEVIFRQKYMPGFMGISDYTWMNKLEISIAGQVFSH</sequence>
<gene>
    <name evidence="1" type="ORF">ESZ26_18615</name>
</gene>
<dbReference type="EMBL" id="VOLR01000050">
    <property type="protein sequence ID" value="TWX53610.1"/>
    <property type="molecule type" value="Genomic_DNA"/>
</dbReference>